<keyword evidence="2" id="KW-1185">Reference proteome</keyword>
<dbReference type="Proteomes" id="UP001060170">
    <property type="component" value="Chromosome 2"/>
</dbReference>
<reference evidence="2" key="1">
    <citation type="journal article" date="2018" name="BMC Genomics">
        <title>Genomic insights into host adaptation between the wheat stripe rust pathogen (Puccinia striiformis f. sp. tritici) and the barley stripe rust pathogen (Puccinia striiformis f. sp. hordei).</title>
        <authorList>
            <person name="Xia C."/>
            <person name="Wang M."/>
            <person name="Yin C."/>
            <person name="Cornejo O.E."/>
            <person name="Hulbert S.H."/>
            <person name="Chen X."/>
        </authorList>
    </citation>
    <scope>NUCLEOTIDE SEQUENCE [LARGE SCALE GENOMIC DNA]</scope>
    <source>
        <strain evidence="2">93-210</strain>
    </source>
</reference>
<accession>A0ACC0EUK9</accession>
<reference evidence="1 2" key="3">
    <citation type="journal article" date="2022" name="Microbiol. Spectr.">
        <title>Folding features and dynamics of 3D genome architecture in plant fungal pathogens.</title>
        <authorList>
            <person name="Xia C."/>
        </authorList>
    </citation>
    <scope>NUCLEOTIDE SEQUENCE [LARGE SCALE GENOMIC DNA]</scope>
    <source>
        <strain evidence="1 2">93-210</strain>
    </source>
</reference>
<reference evidence="2" key="2">
    <citation type="journal article" date="2018" name="Mol. Plant Microbe Interact.">
        <title>Genome sequence resources for the wheat stripe rust pathogen (Puccinia striiformis f. sp. tritici) and the barley stripe rust pathogen (Puccinia striiformis f. sp. hordei).</title>
        <authorList>
            <person name="Xia C."/>
            <person name="Wang M."/>
            <person name="Yin C."/>
            <person name="Cornejo O.E."/>
            <person name="Hulbert S.H."/>
            <person name="Chen X."/>
        </authorList>
    </citation>
    <scope>NUCLEOTIDE SEQUENCE [LARGE SCALE GENOMIC DNA]</scope>
    <source>
        <strain evidence="2">93-210</strain>
    </source>
</reference>
<sequence length="94" mass="9669">MSVDIPPASCMAVDDPVPVPCPFVVGEPGLANISNYLHNNPVGVNPPLAAAHVPPPVNQAPPPLPAAPAGFEPSTTALNWGQRQTSYLNPNIDG</sequence>
<organism evidence="1 2">
    <name type="scientific">Puccinia striiformis f. sp. tritici</name>
    <dbReference type="NCBI Taxonomy" id="168172"/>
    <lineage>
        <taxon>Eukaryota</taxon>
        <taxon>Fungi</taxon>
        <taxon>Dikarya</taxon>
        <taxon>Basidiomycota</taxon>
        <taxon>Pucciniomycotina</taxon>
        <taxon>Pucciniomycetes</taxon>
        <taxon>Pucciniales</taxon>
        <taxon>Pucciniaceae</taxon>
        <taxon>Puccinia</taxon>
    </lineage>
</organism>
<protein>
    <submittedName>
        <fullName evidence="1">Uncharacterized protein</fullName>
    </submittedName>
</protein>
<proteinExistence type="predicted"/>
<evidence type="ECO:0000313" key="1">
    <source>
        <dbReference type="EMBL" id="KAI7961318.1"/>
    </source>
</evidence>
<name>A0ACC0EUK9_9BASI</name>
<comment type="caution">
    <text evidence="1">The sequence shown here is derived from an EMBL/GenBank/DDBJ whole genome shotgun (WGS) entry which is preliminary data.</text>
</comment>
<evidence type="ECO:0000313" key="2">
    <source>
        <dbReference type="Proteomes" id="UP001060170"/>
    </source>
</evidence>
<gene>
    <name evidence="1" type="ORF">MJO28_001807</name>
</gene>
<dbReference type="EMBL" id="CM045866">
    <property type="protein sequence ID" value="KAI7961318.1"/>
    <property type="molecule type" value="Genomic_DNA"/>
</dbReference>